<dbReference type="RefSeq" id="WP_190579331.1">
    <property type="nucleotide sequence ID" value="NZ_CAWPQU010000021.1"/>
</dbReference>
<dbReference type="PANTHER" id="PTHR33841">
    <property type="entry name" value="DNA METHYLTRANSFERASE YEEA-RELATED"/>
    <property type="match status" value="1"/>
</dbReference>
<accession>A0ABR8CDF6</accession>
<evidence type="ECO:0000256" key="2">
    <source>
        <dbReference type="ARBA" id="ARBA00022603"/>
    </source>
</evidence>
<evidence type="ECO:0000259" key="5">
    <source>
        <dbReference type="Pfam" id="PF02384"/>
    </source>
</evidence>
<keyword evidence="2 6" id="KW-0489">Methyltransferase</keyword>
<evidence type="ECO:0000313" key="7">
    <source>
        <dbReference type="Proteomes" id="UP000618445"/>
    </source>
</evidence>
<dbReference type="Gene3D" id="3.40.50.150">
    <property type="entry name" value="Vaccinia Virus protein VP39"/>
    <property type="match status" value="1"/>
</dbReference>
<dbReference type="Proteomes" id="UP000618445">
    <property type="component" value="Unassembled WGS sequence"/>
</dbReference>
<protein>
    <recommendedName>
        <fullName evidence="1">site-specific DNA-methyltransferase (adenine-specific)</fullName>
        <ecNumber evidence="1">2.1.1.72</ecNumber>
    </recommendedName>
</protein>
<evidence type="ECO:0000256" key="3">
    <source>
        <dbReference type="ARBA" id="ARBA00022679"/>
    </source>
</evidence>
<sequence>MSQSGMLELAHKKLYWPKPDQIWEPSGSGPKVYAQLAKEKIGEKIKREFPKDAKGVKVSVLAANPDGDETEAPIAIVCQFNRPISSAVIKEVHRLAWSFSRARSLITIEPSLIRVWSCCEPPTEKGELKAVATVTKAHLSEQANPSDQAANALQWVELVSGNFFQNHENRFKRSGAADQMLLDNLKQVRQQLETDGLDVETIHDLLARIIFIQFLFQKQDSKGEPVLNERILQDLHSQGVLSKSYRELSEILDNFDDTYHLFRWLNDKFNGDLFPGKGETEEEREAEWQEEIQKIRVEENRYLKKLADFVRGDLKMQDGQLCLWKFYSFDVIPLDFISSIYEEFVNKKAGEGVHYTPEYIVDFILDGALPWDETEWDLKILDPACGSGIFLVKAFQRLIYRWELAHDNEGIPANVLRNLLVNNIFGVDIDKEAVRVASFSLYMTMIDSIDPLKYWENQVRFPRLRNQRLIHSDFFAEDIEGFRTDQDAETYDLVLGNAPWGNGTLTPLASEWQKRDKGRWFVPDKNIGPLFLPKAAVLTKLGGQISMMQPVFILILSQLGTAKEFRNNLFSEFCVEEIINLAILRFEIFKNAISPACIITLSVQKPDIEHSTVYICPKPNCSNEDNYYIKIEPQDINTIYLQEAIWQPLVWTVLMWGGRRDLNLIQHLARHESLSKYEKKGLVKTRQGVIPGDRKKYQEELLGRRRIWKAKFPQNTFLKLNAEDIPINNDPMTHSRDSTDFSAFEIPQLILKQSWQASSKRFQAAIIEPDEHSHRGVICSETCVSVHIPNDHADLLKTACLIYNSRIAVYYLFLLNASFASERPKVTVGNLLSVPIVQREGLDLDIVKTYNDIDRIAGELFALKDSEYVLINDLINYTLADFKGDKFSPGRLKTQRFGQALLDNNEEPELKEYCEYFFRVIKGGFGQDKKVCATIFQEATNYHLPVRLVAIYLNKSIHDGIKIETINSQHLLSRLEQLNKLFMEQPNSDNGGIFYQRVARIYTSTTWNGEQVPTIYLVKPDKIRYWTRSMALRDADEVAADIMLGRKELIREIEVVAL</sequence>
<comment type="catalytic activity">
    <reaction evidence="4">
        <text>a 2'-deoxyadenosine in DNA + S-adenosyl-L-methionine = an N(6)-methyl-2'-deoxyadenosine in DNA + S-adenosyl-L-homocysteine + H(+)</text>
        <dbReference type="Rhea" id="RHEA:15197"/>
        <dbReference type="Rhea" id="RHEA-COMP:12418"/>
        <dbReference type="Rhea" id="RHEA-COMP:12419"/>
        <dbReference type="ChEBI" id="CHEBI:15378"/>
        <dbReference type="ChEBI" id="CHEBI:57856"/>
        <dbReference type="ChEBI" id="CHEBI:59789"/>
        <dbReference type="ChEBI" id="CHEBI:90615"/>
        <dbReference type="ChEBI" id="CHEBI:90616"/>
        <dbReference type="EC" id="2.1.1.72"/>
    </reaction>
</comment>
<proteinExistence type="predicted"/>
<dbReference type="InterPro" id="IPR029063">
    <property type="entry name" value="SAM-dependent_MTases_sf"/>
</dbReference>
<keyword evidence="7" id="KW-1185">Reference proteome</keyword>
<organism evidence="6 7">
    <name type="scientific">Phormidium tenue FACHB-1050</name>
    <dbReference type="NCBI Taxonomy" id="2692857"/>
    <lineage>
        <taxon>Bacteria</taxon>
        <taxon>Bacillati</taxon>
        <taxon>Cyanobacteriota</taxon>
        <taxon>Cyanophyceae</taxon>
        <taxon>Oscillatoriophycideae</taxon>
        <taxon>Oscillatoriales</taxon>
        <taxon>Oscillatoriaceae</taxon>
        <taxon>Phormidium</taxon>
    </lineage>
</organism>
<dbReference type="GO" id="GO:0032259">
    <property type="term" value="P:methylation"/>
    <property type="evidence" value="ECO:0007669"/>
    <property type="project" value="UniProtKB-KW"/>
</dbReference>
<dbReference type="EC" id="2.1.1.72" evidence="1"/>
<evidence type="ECO:0000256" key="4">
    <source>
        <dbReference type="ARBA" id="ARBA00047942"/>
    </source>
</evidence>
<gene>
    <name evidence="6" type="ORF">H6G05_16110</name>
</gene>
<comment type="caution">
    <text evidence="6">The sequence shown here is derived from an EMBL/GenBank/DDBJ whole genome shotgun (WGS) entry which is preliminary data.</text>
</comment>
<name>A0ABR8CDF6_9CYAN</name>
<evidence type="ECO:0000256" key="1">
    <source>
        <dbReference type="ARBA" id="ARBA00011900"/>
    </source>
</evidence>
<dbReference type="SUPFAM" id="SSF53335">
    <property type="entry name" value="S-adenosyl-L-methionine-dependent methyltransferases"/>
    <property type="match status" value="1"/>
</dbReference>
<keyword evidence="3" id="KW-0808">Transferase</keyword>
<evidence type="ECO:0000313" key="6">
    <source>
        <dbReference type="EMBL" id="MBD2318366.1"/>
    </source>
</evidence>
<dbReference type="InterPro" id="IPR003356">
    <property type="entry name" value="DNA_methylase_A-5"/>
</dbReference>
<dbReference type="PANTHER" id="PTHR33841:SF1">
    <property type="entry name" value="DNA METHYLTRANSFERASE A"/>
    <property type="match status" value="1"/>
</dbReference>
<feature type="domain" description="DNA methylase adenine-specific" evidence="5">
    <location>
        <begin position="336"/>
        <end position="639"/>
    </location>
</feature>
<reference evidence="6 7" key="1">
    <citation type="journal article" date="2020" name="ISME J.">
        <title>Comparative genomics reveals insights into cyanobacterial evolution and habitat adaptation.</title>
        <authorList>
            <person name="Chen M.Y."/>
            <person name="Teng W.K."/>
            <person name="Zhao L."/>
            <person name="Hu C.X."/>
            <person name="Zhou Y.K."/>
            <person name="Han B.P."/>
            <person name="Song L.R."/>
            <person name="Shu W.S."/>
        </authorList>
    </citation>
    <scope>NUCLEOTIDE SEQUENCE [LARGE SCALE GENOMIC DNA]</scope>
    <source>
        <strain evidence="6 7">FACHB-1050</strain>
    </source>
</reference>
<dbReference type="PRINTS" id="PR00507">
    <property type="entry name" value="N12N6MTFRASE"/>
</dbReference>
<dbReference type="GO" id="GO:0008168">
    <property type="term" value="F:methyltransferase activity"/>
    <property type="evidence" value="ECO:0007669"/>
    <property type="project" value="UniProtKB-KW"/>
</dbReference>
<dbReference type="EMBL" id="JACJQY010000028">
    <property type="protein sequence ID" value="MBD2318366.1"/>
    <property type="molecule type" value="Genomic_DNA"/>
</dbReference>
<dbReference type="InterPro" id="IPR050953">
    <property type="entry name" value="N4_N6_ade-DNA_methylase"/>
</dbReference>
<dbReference type="Pfam" id="PF02384">
    <property type="entry name" value="N6_Mtase"/>
    <property type="match status" value="1"/>
</dbReference>